<dbReference type="AlphaFoldDB" id="A0A0F9S5B7"/>
<evidence type="ECO:0000313" key="1">
    <source>
        <dbReference type="EMBL" id="KKN64060.1"/>
    </source>
</evidence>
<proteinExistence type="predicted"/>
<name>A0A0F9S5B7_9ZZZZ</name>
<gene>
    <name evidence="1" type="ORF">LCGC14_0494870</name>
</gene>
<comment type="caution">
    <text evidence="1">The sequence shown here is derived from an EMBL/GenBank/DDBJ whole genome shotgun (WGS) entry which is preliminary data.</text>
</comment>
<dbReference type="EMBL" id="LAZR01000568">
    <property type="protein sequence ID" value="KKN64060.1"/>
    <property type="molecule type" value="Genomic_DNA"/>
</dbReference>
<reference evidence="1" key="1">
    <citation type="journal article" date="2015" name="Nature">
        <title>Complex archaea that bridge the gap between prokaryotes and eukaryotes.</title>
        <authorList>
            <person name="Spang A."/>
            <person name="Saw J.H."/>
            <person name="Jorgensen S.L."/>
            <person name="Zaremba-Niedzwiedzka K."/>
            <person name="Martijn J."/>
            <person name="Lind A.E."/>
            <person name="van Eijk R."/>
            <person name="Schleper C."/>
            <person name="Guy L."/>
            <person name="Ettema T.J."/>
        </authorList>
    </citation>
    <scope>NUCLEOTIDE SEQUENCE</scope>
</reference>
<organism evidence="1">
    <name type="scientific">marine sediment metagenome</name>
    <dbReference type="NCBI Taxonomy" id="412755"/>
    <lineage>
        <taxon>unclassified sequences</taxon>
        <taxon>metagenomes</taxon>
        <taxon>ecological metagenomes</taxon>
    </lineage>
</organism>
<sequence>MEVMKIYCKKHGDIIPLRSWDLLVCPMCLTYPGHSYECRKEDKNCKICQVMIFDDIYGDITIKTASKSSTVSLESGLRTLPLENNEGD</sequence>
<accession>A0A0F9S5B7</accession>
<protein>
    <submittedName>
        <fullName evidence="1">Uncharacterized protein</fullName>
    </submittedName>
</protein>